<name>A0A9X7NZH8_9MYCO</name>
<proteinExistence type="predicted"/>
<dbReference type="Proteomes" id="UP000237911">
    <property type="component" value="Unassembled WGS sequence"/>
</dbReference>
<organism evidence="1 2">
    <name type="scientific">Mycolicibacter virginiensis</name>
    <dbReference type="NCBI Taxonomy" id="1795032"/>
    <lineage>
        <taxon>Bacteria</taxon>
        <taxon>Bacillati</taxon>
        <taxon>Actinomycetota</taxon>
        <taxon>Actinomycetes</taxon>
        <taxon>Mycobacteriales</taxon>
        <taxon>Mycobacteriaceae</taxon>
        <taxon>Mycolicibacter</taxon>
    </lineage>
</organism>
<protein>
    <submittedName>
        <fullName evidence="1">Uncharacterized protein</fullName>
    </submittedName>
</protein>
<evidence type="ECO:0000313" key="2">
    <source>
        <dbReference type="Proteomes" id="UP000237911"/>
    </source>
</evidence>
<gene>
    <name evidence="1" type="ORF">C5U48_05695</name>
</gene>
<reference evidence="1 2" key="1">
    <citation type="submission" date="2018-02" db="EMBL/GenBank/DDBJ databases">
        <title>Draft genome sequence of Mycobacterium virginiense isolated from mud of a swine farm in Japan.</title>
        <authorList>
            <person name="Ohya K."/>
        </authorList>
    </citation>
    <scope>NUCLEOTIDE SEQUENCE [LARGE SCALE GENOMIC DNA]</scope>
    <source>
        <strain evidence="1 2">GF75</strain>
    </source>
</reference>
<evidence type="ECO:0000313" key="1">
    <source>
        <dbReference type="EMBL" id="PQM53122.1"/>
    </source>
</evidence>
<accession>A0A9X7NZH8</accession>
<dbReference type="EMBL" id="PUEV01000017">
    <property type="protein sequence ID" value="PQM53122.1"/>
    <property type="molecule type" value="Genomic_DNA"/>
</dbReference>
<dbReference type="AlphaFoldDB" id="A0A9X7NZH8"/>
<comment type="caution">
    <text evidence="1">The sequence shown here is derived from an EMBL/GenBank/DDBJ whole genome shotgun (WGS) entry which is preliminary data.</text>
</comment>
<sequence length="149" mass="17186">MLFALGHIQQRIAESETGSIKARWEFGQELVRQRLGKQLPHGLRSQIREAFGLESSEITRRMQLAEKFSSPEELKAVCERCGGSWRRIIREELTKAARLPDEIAWRDRMKWRLDKIKQEAADAGHQGELVELLESTLRTLRSESVEMAA</sequence>
<keyword evidence="2" id="KW-1185">Reference proteome</keyword>